<dbReference type="EMBL" id="LQYY01000142">
    <property type="protein sequence ID" value="KYD31479.1"/>
    <property type="molecule type" value="Genomic_DNA"/>
</dbReference>
<evidence type="ECO:0000313" key="2">
    <source>
        <dbReference type="EMBL" id="KYD31479.1"/>
    </source>
</evidence>
<feature type="transmembrane region" description="Helical" evidence="1">
    <location>
        <begin position="66"/>
        <end position="84"/>
    </location>
</feature>
<protein>
    <recommendedName>
        <fullName evidence="4">Permease DsdX</fullName>
    </recommendedName>
</protein>
<organism evidence="2 3">
    <name type="scientific">Geobacillus stearothermophilus</name>
    <name type="common">Bacillus stearothermophilus</name>
    <dbReference type="NCBI Taxonomy" id="1422"/>
    <lineage>
        <taxon>Bacteria</taxon>
        <taxon>Bacillati</taxon>
        <taxon>Bacillota</taxon>
        <taxon>Bacilli</taxon>
        <taxon>Bacillales</taxon>
        <taxon>Anoxybacillaceae</taxon>
        <taxon>Geobacillus</taxon>
    </lineage>
</organism>
<feature type="transmembrane region" description="Helical" evidence="1">
    <location>
        <begin position="269"/>
        <end position="290"/>
    </location>
</feature>
<feature type="transmembrane region" description="Helical" evidence="1">
    <location>
        <begin position="6"/>
        <end position="21"/>
    </location>
</feature>
<reference evidence="2 3" key="1">
    <citation type="submission" date="2016-01" db="EMBL/GenBank/DDBJ databases">
        <title>Draft Genome Sequences of Seven Thermophilic Sporeformers Isolated from Foods.</title>
        <authorList>
            <person name="Berendsen E.M."/>
            <person name="Wells-Bennik M.H."/>
            <person name="Krawcyk A.O."/>
            <person name="De Jong A."/>
            <person name="Holsappel S."/>
            <person name="Eijlander R.T."/>
            <person name="Kuipers O.P."/>
        </authorList>
    </citation>
    <scope>NUCLEOTIDE SEQUENCE [LARGE SCALE GENOMIC DNA]</scope>
    <source>
        <strain evidence="2 3">B4114</strain>
    </source>
</reference>
<dbReference type="PANTHER" id="PTHR30354">
    <property type="entry name" value="GNT FAMILY GLUCONATE TRANSPORTER"/>
    <property type="match status" value="1"/>
</dbReference>
<dbReference type="NCBIfam" id="TIGR00791">
    <property type="entry name" value="gntP"/>
    <property type="match status" value="1"/>
</dbReference>
<evidence type="ECO:0008006" key="4">
    <source>
        <dbReference type="Google" id="ProtNLM"/>
    </source>
</evidence>
<feature type="transmembrane region" description="Helical" evidence="1">
    <location>
        <begin position="26"/>
        <end position="46"/>
    </location>
</feature>
<feature type="transmembrane region" description="Helical" evidence="1">
    <location>
        <begin position="391"/>
        <end position="413"/>
    </location>
</feature>
<accession>A0A150N456</accession>
<keyword evidence="1" id="KW-0812">Transmembrane</keyword>
<feature type="transmembrane region" description="Helical" evidence="1">
    <location>
        <begin position="140"/>
        <end position="162"/>
    </location>
</feature>
<dbReference type="Pfam" id="PF02447">
    <property type="entry name" value="GntP_permease"/>
    <property type="match status" value="1"/>
</dbReference>
<dbReference type="PANTHER" id="PTHR30354:SF26">
    <property type="entry name" value="TRANSPORTER, PUTATIVE-RELATED"/>
    <property type="match status" value="1"/>
</dbReference>
<evidence type="ECO:0000313" key="3">
    <source>
        <dbReference type="Proteomes" id="UP000075517"/>
    </source>
</evidence>
<keyword evidence="1" id="KW-0472">Membrane</keyword>
<feature type="transmembrane region" description="Helical" evidence="1">
    <location>
        <begin position="183"/>
        <end position="202"/>
    </location>
</feature>
<dbReference type="InterPro" id="IPR003474">
    <property type="entry name" value="Glcn_transporter"/>
</dbReference>
<feature type="transmembrane region" description="Helical" evidence="1">
    <location>
        <begin position="460"/>
        <end position="481"/>
    </location>
</feature>
<proteinExistence type="predicted"/>
<keyword evidence="1" id="KW-1133">Transmembrane helix</keyword>
<feature type="transmembrane region" description="Helical" evidence="1">
    <location>
        <begin position="105"/>
        <end position="134"/>
    </location>
</feature>
<dbReference type="PATRIC" id="fig|1422.17.peg.1733"/>
<dbReference type="GO" id="GO:0015128">
    <property type="term" value="F:gluconate transmembrane transporter activity"/>
    <property type="evidence" value="ECO:0007669"/>
    <property type="project" value="InterPro"/>
</dbReference>
<evidence type="ECO:0000256" key="1">
    <source>
        <dbReference type="SAM" id="Phobius"/>
    </source>
</evidence>
<feature type="transmembrane region" description="Helical" evidence="1">
    <location>
        <begin position="425"/>
        <end position="448"/>
    </location>
</feature>
<dbReference type="GO" id="GO:0005886">
    <property type="term" value="C:plasma membrane"/>
    <property type="evidence" value="ECO:0007669"/>
    <property type="project" value="TreeGrafter"/>
</dbReference>
<sequence length="511" mass="54200">MMGIAIVVAAIIVLLLLITAAKMHPFVALILVSVGVGLAMGMPLIAPSPETPGIIDSIKAGLGNTLGFLAIVLALGTMLGKMMAESGGAERIAKTLIDRFGQKRVHWAMMVVAFLVGIPVFFQVGFVLLIPLVFTIAMETGISLVTIGIPLVAGLSVVHGLVPPHPAAMAAVGIFKADVGKTILYSIIVGLPTAIIAGPLYGKWIGSRMYKKVPAEIAEQLVQHKEARELPGFGNTLFTILLPVILMLIASVANVTLDQKSEAAKVLRFIGDPIVALLIATVYSFFSLGYARGFNRDAVLKFANDCLGPVANILLVIGAGGAFNKVLLDSGIGEQIAEVAKHSHFSPLLLGWGIAALIRVATGSATVSMMTAAGIVAPIAATMPGTNMELLVLATGAGSLILSHVNDSGFWMIKEYFGMTVKETLMTWTAMETIISVVAFIFVLLLNVERHPPCIVKGRVFILSIAFCNHCLCFAIPLKLLDEFDVGLYKRCIGMVENGAIAYKRANRFVI</sequence>
<feature type="transmembrane region" description="Helical" evidence="1">
    <location>
        <begin position="237"/>
        <end position="257"/>
    </location>
</feature>
<name>A0A150N456_GEOSE</name>
<dbReference type="Proteomes" id="UP000075517">
    <property type="component" value="Unassembled WGS sequence"/>
</dbReference>
<dbReference type="AlphaFoldDB" id="A0A150N456"/>
<comment type="caution">
    <text evidence="2">The sequence shown here is derived from an EMBL/GenBank/DDBJ whole genome shotgun (WGS) entry which is preliminary data.</text>
</comment>
<gene>
    <name evidence="2" type="ORF">B4114_1646</name>
</gene>
<feature type="transmembrane region" description="Helical" evidence="1">
    <location>
        <begin position="349"/>
        <end position="379"/>
    </location>
</feature>